<dbReference type="GO" id="GO:0005911">
    <property type="term" value="C:cell-cell junction"/>
    <property type="evidence" value="ECO:0007669"/>
    <property type="project" value="TreeGrafter"/>
</dbReference>
<keyword evidence="4 8" id="KW-0812">Transmembrane</keyword>
<dbReference type="Proteomes" id="UP000694421">
    <property type="component" value="Unplaced"/>
</dbReference>
<dbReference type="Gene3D" id="1.20.140.150">
    <property type="match status" value="1"/>
</dbReference>
<keyword evidence="7 8" id="KW-0472">Membrane</keyword>
<comment type="subcellular location">
    <subcellularLocation>
        <location evidence="2">Cell junction</location>
    </subcellularLocation>
    <subcellularLocation>
        <location evidence="1">Membrane</location>
        <topology evidence="1">Multi-pass membrane protein</topology>
    </subcellularLocation>
</comment>
<evidence type="ECO:0000256" key="6">
    <source>
        <dbReference type="ARBA" id="ARBA00022989"/>
    </source>
</evidence>
<keyword evidence="5" id="KW-0965">Cell junction</keyword>
<evidence type="ECO:0000256" key="3">
    <source>
        <dbReference type="ARBA" id="ARBA00008691"/>
    </source>
</evidence>
<dbReference type="Ensembl" id="ENSSMRT00000001763.1">
    <property type="protein sequence ID" value="ENSSMRP00000001469.1"/>
    <property type="gene ID" value="ENSSMRG00000001281.1"/>
</dbReference>
<dbReference type="PANTHER" id="PTHR14399">
    <property type="entry name" value="P53-INDUCED PROTEIN RELATED"/>
    <property type="match status" value="1"/>
</dbReference>
<dbReference type="InterPro" id="IPR004031">
    <property type="entry name" value="PMP22/EMP/MP20/Claudin"/>
</dbReference>
<dbReference type="GO" id="GO:0016020">
    <property type="term" value="C:membrane"/>
    <property type="evidence" value="ECO:0007669"/>
    <property type="project" value="UniProtKB-SubCell"/>
</dbReference>
<protein>
    <recommendedName>
        <fullName evidence="11">P53 apoptosis effector related to PMP-22</fullName>
    </recommendedName>
</protein>
<dbReference type="Pfam" id="PF00822">
    <property type="entry name" value="PMP22_Claudin"/>
    <property type="match status" value="1"/>
</dbReference>
<organism evidence="9 10">
    <name type="scientific">Salvator merianae</name>
    <name type="common">Argentine black and white tegu</name>
    <name type="synonym">Tupinambis merianae</name>
    <dbReference type="NCBI Taxonomy" id="96440"/>
    <lineage>
        <taxon>Eukaryota</taxon>
        <taxon>Metazoa</taxon>
        <taxon>Chordata</taxon>
        <taxon>Craniata</taxon>
        <taxon>Vertebrata</taxon>
        <taxon>Euteleostomi</taxon>
        <taxon>Lepidosauria</taxon>
        <taxon>Squamata</taxon>
        <taxon>Bifurcata</taxon>
        <taxon>Unidentata</taxon>
        <taxon>Episquamata</taxon>
        <taxon>Laterata</taxon>
        <taxon>Teiioidea</taxon>
        <taxon>Teiidae</taxon>
        <taxon>Salvator</taxon>
    </lineage>
</organism>
<name>A0A8D0B1A2_SALMN</name>
<evidence type="ECO:0000313" key="9">
    <source>
        <dbReference type="Ensembl" id="ENSSMRP00000001469.1"/>
    </source>
</evidence>
<reference evidence="9" key="2">
    <citation type="submission" date="2025-09" db="UniProtKB">
        <authorList>
            <consortium name="Ensembl"/>
        </authorList>
    </citation>
    <scope>IDENTIFICATION</scope>
</reference>
<evidence type="ECO:0000256" key="1">
    <source>
        <dbReference type="ARBA" id="ARBA00004141"/>
    </source>
</evidence>
<evidence type="ECO:0000256" key="4">
    <source>
        <dbReference type="ARBA" id="ARBA00022692"/>
    </source>
</evidence>
<evidence type="ECO:0000256" key="5">
    <source>
        <dbReference type="ARBA" id="ARBA00022949"/>
    </source>
</evidence>
<evidence type="ECO:0000256" key="7">
    <source>
        <dbReference type="ARBA" id="ARBA00023136"/>
    </source>
</evidence>
<dbReference type="PANTHER" id="PTHR14399:SF13">
    <property type="entry name" value="P53 APOPTOSIS EFFECTOR RELATED TO PMP22 A"/>
    <property type="match status" value="1"/>
</dbReference>
<feature type="transmembrane region" description="Helical" evidence="8">
    <location>
        <begin position="108"/>
        <end position="128"/>
    </location>
</feature>
<reference evidence="9" key="1">
    <citation type="submission" date="2025-08" db="UniProtKB">
        <authorList>
            <consortium name="Ensembl"/>
        </authorList>
    </citation>
    <scope>IDENTIFICATION</scope>
</reference>
<evidence type="ECO:0008006" key="11">
    <source>
        <dbReference type="Google" id="ProtNLM"/>
    </source>
</evidence>
<evidence type="ECO:0000256" key="8">
    <source>
        <dbReference type="SAM" id="Phobius"/>
    </source>
</evidence>
<feature type="transmembrane region" description="Helical" evidence="8">
    <location>
        <begin position="148"/>
        <end position="169"/>
    </location>
</feature>
<dbReference type="AlphaFoldDB" id="A0A8D0B1A2"/>
<accession>A0A8D0B1A2</accession>
<evidence type="ECO:0000256" key="2">
    <source>
        <dbReference type="ARBA" id="ARBA00004282"/>
    </source>
</evidence>
<dbReference type="GeneTree" id="ENSGT00530000063484"/>
<keyword evidence="6 8" id="KW-1133">Transmembrane helix</keyword>
<proteinExistence type="inferred from homology"/>
<feature type="transmembrane region" description="Helical" evidence="8">
    <location>
        <begin position="12"/>
        <end position="36"/>
    </location>
</feature>
<comment type="similarity">
    <text evidence="3">Belongs to the TMEM47 family.</text>
</comment>
<dbReference type="OMA" id="PTYFYSS"/>
<keyword evidence="10" id="KW-1185">Reference proteome</keyword>
<dbReference type="GO" id="GO:0098609">
    <property type="term" value="P:cell-cell adhesion"/>
    <property type="evidence" value="ECO:0007669"/>
    <property type="project" value="TreeGrafter"/>
</dbReference>
<feature type="transmembrane region" description="Helical" evidence="8">
    <location>
        <begin position="72"/>
        <end position="96"/>
    </location>
</feature>
<dbReference type="InterPro" id="IPR015664">
    <property type="entry name" value="P53_induced"/>
</dbReference>
<evidence type="ECO:0000313" key="10">
    <source>
        <dbReference type="Proteomes" id="UP000694421"/>
    </source>
</evidence>
<sequence>MVKYGLDYTRCRWILPLLLGLAMIFGIISLAGWGWVTSQSWPYSARSSLWRLCYSDDDGLCRSLTDYAWGRAASLTFLLAFILVVICFALAIIAFAIPTLRFNFIRGIGGLLFVAAAFGICGLVIYPVKMAQLVPADGMLQLGWAYGFGWTMTLMAIGLGFFFCCLPLYEDHILGNVKPYMIA</sequence>